<evidence type="ECO:0000256" key="5">
    <source>
        <dbReference type="ARBA" id="ARBA00022692"/>
    </source>
</evidence>
<keyword evidence="4 11" id="KW-0808">Transferase</keyword>
<organism evidence="11 12">
    <name type="scientific">Candidatus Abyssobacteria bacterium SURF_17</name>
    <dbReference type="NCBI Taxonomy" id="2093361"/>
    <lineage>
        <taxon>Bacteria</taxon>
        <taxon>Pseudomonadati</taxon>
        <taxon>Candidatus Hydrogenedentota</taxon>
        <taxon>Candidatus Abyssobacteria</taxon>
    </lineage>
</organism>
<feature type="transmembrane region" description="Helical" evidence="9">
    <location>
        <begin position="38"/>
        <end position="55"/>
    </location>
</feature>
<evidence type="ECO:0000256" key="1">
    <source>
        <dbReference type="ARBA" id="ARBA00004651"/>
    </source>
</evidence>
<dbReference type="Proteomes" id="UP000285961">
    <property type="component" value="Unassembled WGS sequence"/>
</dbReference>
<evidence type="ECO:0000313" key="11">
    <source>
        <dbReference type="EMBL" id="RJP69163.1"/>
    </source>
</evidence>
<evidence type="ECO:0000256" key="7">
    <source>
        <dbReference type="ARBA" id="ARBA00023136"/>
    </source>
</evidence>
<dbReference type="AlphaFoldDB" id="A0A419EWU6"/>
<dbReference type="PANTHER" id="PTHR33908:SF3">
    <property type="entry name" value="UNDECAPRENYL PHOSPHATE-ALPHA-4-AMINO-4-DEOXY-L-ARABINOSE ARABINOSYL TRANSFERASE"/>
    <property type="match status" value="1"/>
</dbReference>
<evidence type="ECO:0000256" key="4">
    <source>
        <dbReference type="ARBA" id="ARBA00022679"/>
    </source>
</evidence>
<dbReference type="Pfam" id="PF02366">
    <property type="entry name" value="PMT"/>
    <property type="match status" value="1"/>
</dbReference>
<dbReference type="GO" id="GO:0000030">
    <property type="term" value="F:mannosyltransferase activity"/>
    <property type="evidence" value="ECO:0007669"/>
    <property type="project" value="InterPro"/>
</dbReference>
<feature type="domain" description="ArnT-like N-terminal" evidence="10">
    <location>
        <begin position="40"/>
        <end position="253"/>
    </location>
</feature>
<feature type="transmembrane region" description="Helical" evidence="9">
    <location>
        <begin position="167"/>
        <end position="184"/>
    </location>
</feature>
<name>A0A419EWU6_9BACT</name>
<comment type="subcellular location">
    <subcellularLocation>
        <location evidence="1">Cell membrane</location>
        <topology evidence="1">Multi-pass membrane protein</topology>
    </subcellularLocation>
</comment>
<dbReference type="GO" id="GO:0016763">
    <property type="term" value="F:pentosyltransferase activity"/>
    <property type="evidence" value="ECO:0007669"/>
    <property type="project" value="TreeGrafter"/>
</dbReference>
<reference evidence="11 12" key="1">
    <citation type="journal article" date="2017" name="ISME J.">
        <title>Energy and carbon metabolisms in a deep terrestrial subsurface fluid microbial community.</title>
        <authorList>
            <person name="Momper L."/>
            <person name="Jungbluth S.P."/>
            <person name="Lee M.D."/>
            <person name="Amend J.P."/>
        </authorList>
    </citation>
    <scope>NUCLEOTIDE SEQUENCE [LARGE SCALE GENOMIC DNA]</scope>
    <source>
        <strain evidence="11">SURF_17</strain>
    </source>
</reference>
<dbReference type="PANTHER" id="PTHR33908">
    <property type="entry name" value="MANNOSYLTRANSFERASE YKCB-RELATED"/>
    <property type="match status" value="1"/>
</dbReference>
<dbReference type="InterPro" id="IPR050297">
    <property type="entry name" value="LipidA_mod_glycosyltrf_83"/>
</dbReference>
<sequence>MSEETQYGLGPTSEAAGSRENQNIEGCQPSRRLSPGRIVVLLLACYFLFFFRIGARDLWPPDEPRYAQVAREMLEEDDWVVPHLNGEVYSEKPPLYFWLVALISKPFGDVNEATARIPAASAATLMVLLTYLLGASMVGAREAFWGALIVATSAQFVWMGRHGVMDSLMAFCILVALGCFYIGYDKRRPVLYIVGFLPLAPAALTKGPVGIAVPVVVMTSFLLADVFLRKEGSMRQLAWFGVSVVAGLAIIAVLVAPWWRAAYEQSNGSYGSLSLLMKQTEGRMLDSYSHYQPFYYYFTNILWQLLPWVVFFPLAALEIVRKGNLRENSGLRFVVVWFLSVFLFFTFISGKRSQYILPLFPAGGLMLGWALLRAEPDKGRLKDESRFSLPLLVIGLLSVAGLLALASGAHEYVREQFPMVLAGILVAAAILTILAAQCARRPPRIALACVLIVTTLVTAVLFGYLAPLANPLASGRAFCNEVLAAMKEGDRLFFFKKYRYNIHYYMRRHVPELKSNEEVLKALEGSTRIFLVADEGRERSLKLGPAYKVEQVARAKVGERETVCLVIQQAGTIPKPNDIR</sequence>
<proteinExistence type="predicted"/>
<keyword evidence="6 9" id="KW-1133">Transmembrane helix</keyword>
<feature type="transmembrane region" description="Helical" evidence="9">
    <location>
        <begin position="294"/>
        <end position="317"/>
    </location>
</feature>
<dbReference type="GO" id="GO:0009103">
    <property type="term" value="P:lipopolysaccharide biosynthetic process"/>
    <property type="evidence" value="ECO:0007669"/>
    <property type="project" value="UniProtKB-ARBA"/>
</dbReference>
<evidence type="ECO:0000313" key="12">
    <source>
        <dbReference type="Proteomes" id="UP000285961"/>
    </source>
</evidence>
<protein>
    <submittedName>
        <fullName evidence="11">Glycosyltransferase family 39 protein</fullName>
    </submittedName>
</protein>
<feature type="transmembrane region" description="Helical" evidence="9">
    <location>
        <begin position="115"/>
        <end position="134"/>
    </location>
</feature>
<dbReference type="GO" id="GO:0006493">
    <property type="term" value="P:protein O-linked glycosylation"/>
    <property type="evidence" value="ECO:0007669"/>
    <property type="project" value="InterPro"/>
</dbReference>
<dbReference type="EMBL" id="QZKI01000085">
    <property type="protein sequence ID" value="RJP69163.1"/>
    <property type="molecule type" value="Genomic_DNA"/>
</dbReference>
<dbReference type="GO" id="GO:0010041">
    <property type="term" value="P:response to iron(III) ion"/>
    <property type="evidence" value="ECO:0007669"/>
    <property type="project" value="TreeGrafter"/>
</dbReference>
<evidence type="ECO:0000256" key="9">
    <source>
        <dbReference type="SAM" id="Phobius"/>
    </source>
</evidence>
<comment type="caution">
    <text evidence="11">The sequence shown here is derived from an EMBL/GenBank/DDBJ whole genome shotgun (WGS) entry which is preliminary data.</text>
</comment>
<feature type="transmembrane region" description="Helical" evidence="9">
    <location>
        <begin position="237"/>
        <end position="259"/>
    </location>
</feature>
<dbReference type="GO" id="GO:0005886">
    <property type="term" value="C:plasma membrane"/>
    <property type="evidence" value="ECO:0007669"/>
    <property type="project" value="UniProtKB-SubCell"/>
</dbReference>
<feature type="transmembrane region" description="Helical" evidence="9">
    <location>
        <begin position="386"/>
        <end position="405"/>
    </location>
</feature>
<evidence type="ECO:0000256" key="3">
    <source>
        <dbReference type="ARBA" id="ARBA00022676"/>
    </source>
</evidence>
<feature type="region of interest" description="Disordered" evidence="8">
    <location>
        <begin position="1"/>
        <end position="28"/>
    </location>
</feature>
<feature type="transmembrane region" description="Helical" evidence="9">
    <location>
        <begin position="417"/>
        <end position="436"/>
    </location>
</feature>
<feature type="transmembrane region" description="Helical" evidence="9">
    <location>
        <begin position="445"/>
        <end position="466"/>
    </location>
</feature>
<keyword evidence="7 9" id="KW-0472">Membrane</keyword>
<keyword evidence="5 9" id="KW-0812">Transmembrane</keyword>
<evidence type="ECO:0000256" key="8">
    <source>
        <dbReference type="SAM" id="MobiDB-lite"/>
    </source>
</evidence>
<accession>A0A419EWU6</accession>
<evidence type="ECO:0000256" key="2">
    <source>
        <dbReference type="ARBA" id="ARBA00022475"/>
    </source>
</evidence>
<feature type="transmembrane region" description="Helical" evidence="9">
    <location>
        <begin position="329"/>
        <end position="349"/>
    </location>
</feature>
<dbReference type="InterPro" id="IPR003342">
    <property type="entry name" value="ArnT-like_N"/>
</dbReference>
<feature type="transmembrane region" description="Helical" evidence="9">
    <location>
        <begin position="355"/>
        <end position="374"/>
    </location>
</feature>
<keyword evidence="3" id="KW-0328">Glycosyltransferase</keyword>
<feature type="transmembrane region" description="Helical" evidence="9">
    <location>
        <begin position="211"/>
        <end position="228"/>
    </location>
</feature>
<keyword evidence="2" id="KW-1003">Cell membrane</keyword>
<evidence type="ECO:0000259" key="10">
    <source>
        <dbReference type="Pfam" id="PF02366"/>
    </source>
</evidence>
<gene>
    <name evidence="11" type="ORF">C4532_11370</name>
</gene>
<evidence type="ECO:0000256" key="6">
    <source>
        <dbReference type="ARBA" id="ARBA00022989"/>
    </source>
</evidence>